<dbReference type="EMBL" id="CP109135">
    <property type="protein sequence ID" value="WSD14456.1"/>
    <property type="molecule type" value="Genomic_DNA"/>
</dbReference>
<feature type="region of interest" description="Disordered" evidence="1">
    <location>
        <begin position="89"/>
        <end position="113"/>
    </location>
</feature>
<proteinExistence type="predicted"/>
<dbReference type="RefSeq" id="WP_326759099.1">
    <property type="nucleotide sequence ID" value="NZ_CP109135.1"/>
</dbReference>
<accession>A0ABZ1HA67</accession>
<evidence type="ECO:0000313" key="2">
    <source>
        <dbReference type="EMBL" id="WSD14456.1"/>
    </source>
</evidence>
<evidence type="ECO:0000256" key="1">
    <source>
        <dbReference type="SAM" id="MobiDB-lite"/>
    </source>
</evidence>
<gene>
    <name evidence="2" type="ORF">OHB35_15075</name>
</gene>
<dbReference type="Proteomes" id="UP001340816">
    <property type="component" value="Chromosome"/>
</dbReference>
<organism evidence="2 3">
    <name type="scientific">Streptomyces phaeochromogenes</name>
    <dbReference type="NCBI Taxonomy" id="1923"/>
    <lineage>
        <taxon>Bacteria</taxon>
        <taxon>Bacillati</taxon>
        <taxon>Actinomycetota</taxon>
        <taxon>Actinomycetes</taxon>
        <taxon>Kitasatosporales</taxon>
        <taxon>Streptomycetaceae</taxon>
        <taxon>Streptomyces</taxon>
        <taxon>Streptomyces phaeochromogenes group</taxon>
    </lineage>
</organism>
<name>A0ABZ1HA67_STRPH</name>
<reference evidence="2 3" key="1">
    <citation type="submission" date="2022-10" db="EMBL/GenBank/DDBJ databases">
        <title>The complete genomes of actinobacterial strains from the NBC collection.</title>
        <authorList>
            <person name="Joergensen T.S."/>
            <person name="Alvarez Arevalo M."/>
            <person name="Sterndorff E.B."/>
            <person name="Faurdal D."/>
            <person name="Vuksanovic O."/>
            <person name="Mourched A.-S."/>
            <person name="Charusanti P."/>
            <person name="Shaw S."/>
            <person name="Blin K."/>
            <person name="Weber T."/>
        </authorList>
    </citation>
    <scope>NUCLEOTIDE SEQUENCE [LARGE SCALE GENOMIC DNA]</scope>
    <source>
        <strain evidence="2 3">NBC 01752</strain>
    </source>
</reference>
<protein>
    <submittedName>
        <fullName evidence="2">Uncharacterized protein</fullName>
    </submittedName>
</protein>
<sequence length="113" mass="12774">MTETPDQRRLIEIARSLNRSQWQPTDEEAKCGAVFFHLVKSMEEKERPGFPRRAEPWKPRLHTENVAVLAEEVTKLRDEFVPGWRERLPGGWPMTGAGRHVRPGCAAGGGARG</sequence>
<keyword evidence="3" id="KW-1185">Reference proteome</keyword>
<evidence type="ECO:0000313" key="3">
    <source>
        <dbReference type="Proteomes" id="UP001340816"/>
    </source>
</evidence>